<evidence type="ECO:0000313" key="1">
    <source>
        <dbReference type="EMBL" id="CAI9106633.1"/>
    </source>
</evidence>
<gene>
    <name evidence="1" type="ORF">OLC1_LOCUS15101</name>
</gene>
<name>A0AAV1DI82_OLDCO</name>
<keyword evidence="2" id="KW-1185">Reference proteome</keyword>
<sequence>MAKKKRRKYPLMKPHEPFLSVVTRRPYLFEAWEILYRRKEKKPLMYWKVPQERNEIVMKDTLR</sequence>
<dbReference type="AlphaFoldDB" id="A0AAV1DI82"/>
<reference evidence="1" key="1">
    <citation type="submission" date="2023-03" db="EMBL/GenBank/DDBJ databases">
        <authorList>
            <person name="Julca I."/>
        </authorList>
    </citation>
    <scope>NUCLEOTIDE SEQUENCE</scope>
</reference>
<dbReference type="EMBL" id="OX459122">
    <property type="protein sequence ID" value="CAI9106633.1"/>
    <property type="molecule type" value="Genomic_DNA"/>
</dbReference>
<organism evidence="1 2">
    <name type="scientific">Oldenlandia corymbosa var. corymbosa</name>
    <dbReference type="NCBI Taxonomy" id="529605"/>
    <lineage>
        <taxon>Eukaryota</taxon>
        <taxon>Viridiplantae</taxon>
        <taxon>Streptophyta</taxon>
        <taxon>Embryophyta</taxon>
        <taxon>Tracheophyta</taxon>
        <taxon>Spermatophyta</taxon>
        <taxon>Magnoliopsida</taxon>
        <taxon>eudicotyledons</taxon>
        <taxon>Gunneridae</taxon>
        <taxon>Pentapetalae</taxon>
        <taxon>asterids</taxon>
        <taxon>lamiids</taxon>
        <taxon>Gentianales</taxon>
        <taxon>Rubiaceae</taxon>
        <taxon>Rubioideae</taxon>
        <taxon>Spermacoceae</taxon>
        <taxon>Hedyotis-Oldenlandia complex</taxon>
        <taxon>Oldenlandia</taxon>
    </lineage>
</organism>
<evidence type="ECO:0000313" key="2">
    <source>
        <dbReference type="Proteomes" id="UP001161247"/>
    </source>
</evidence>
<protein>
    <submittedName>
        <fullName evidence="1">OLC1v1005836C1</fullName>
    </submittedName>
</protein>
<accession>A0AAV1DI82</accession>
<dbReference type="Proteomes" id="UP001161247">
    <property type="component" value="Chromosome 5"/>
</dbReference>
<proteinExistence type="predicted"/>